<name>A0A1I1AFV6_9FIRM</name>
<dbReference type="SUPFAM" id="SSF51206">
    <property type="entry name" value="cAMP-binding domain-like"/>
    <property type="match status" value="1"/>
</dbReference>
<feature type="domain" description="HTH crp-type" evidence="5">
    <location>
        <begin position="153"/>
        <end position="218"/>
    </location>
</feature>
<organism evidence="6 7">
    <name type="scientific">Acetitomaculum ruminis DSM 5522</name>
    <dbReference type="NCBI Taxonomy" id="1120918"/>
    <lineage>
        <taxon>Bacteria</taxon>
        <taxon>Bacillati</taxon>
        <taxon>Bacillota</taxon>
        <taxon>Clostridia</taxon>
        <taxon>Lachnospirales</taxon>
        <taxon>Lachnospiraceae</taxon>
        <taxon>Acetitomaculum</taxon>
    </lineage>
</organism>
<dbReference type="Pfam" id="PF00027">
    <property type="entry name" value="cNMP_binding"/>
    <property type="match status" value="1"/>
</dbReference>
<keyword evidence="7" id="KW-1185">Reference proteome</keyword>
<accession>A0A1I1AFV6</accession>
<dbReference type="CDD" id="cd00038">
    <property type="entry name" value="CAP_ED"/>
    <property type="match status" value="1"/>
</dbReference>
<dbReference type="AlphaFoldDB" id="A0A1I1AFV6"/>
<dbReference type="GO" id="GO:0006355">
    <property type="term" value="P:regulation of DNA-templated transcription"/>
    <property type="evidence" value="ECO:0007669"/>
    <property type="project" value="InterPro"/>
</dbReference>
<dbReference type="InterPro" id="IPR012318">
    <property type="entry name" value="HTH_CRP"/>
</dbReference>
<evidence type="ECO:0000256" key="3">
    <source>
        <dbReference type="ARBA" id="ARBA00023163"/>
    </source>
</evidence>
<reference evidence="6 7" key="1">
    <citation type="submission" date="2016-10" db="EMBL/GenBank/DDBJ databases">
        <authorList>
            <person name="de Groot N.N."/>
        </authorList>
    </citation>
    <scope>NUCLEOTIDE SEQUENCE [LARGE SCALE GENOMIC DNA]</scope>
    <source>
        <strain evidence="6 7">DSM 5522</strain>
    </source>
</reference>
<dbReference type="Gene3D" id="2.60.120.10">
    <property type="entry name" value="Jelly Rolls"/>
    <property type="match status" value="1"/>
</dbReference>
<keyword evidence="6" id="KW-0808">Transferase</keyword>
<dbReference type="Pfam" id="PF13545">
    <property type="entry name" value="HTH_Crp_2"/>
    <property type="match status" value="1"/>
</dbReference>
<dbReference type="RefSeq" id="WP_092874423.1">
    <property type="nucleotide sequence ID" value="NZ_FOJY01000024.1"/>
</dbReference>
<dbReference type="GO" id="GO:0003677">
    <property type="term" value="F:DNA binding"/>
    <property type="evidence" value="ECO:0007669"/>
    <property type="project" value="UniProtKB-KW"/>
</dbReference>
<feature type="domain" description="Cyclic nucleotide-binding" evidence="4">
    <location>
        <begin position="12"/>
        <end position="109"/>
    </location>
</feature>
<dbReference type="SMART" id="SM00100">
    <property type="entry name" value="cNMP"/>
    <property type="match status" value="1"/>
</dbReference>
<protein>
    <submittedName>
        <fullName evidence="6">cAMP-binding domain of CRP or a regulatory subunit of cAMP-dependent protein kinases</fullName>
    </submittedName>
</protein>
<dbReference type="STRING" id="1120918.SAMN05216249_12411"/>
<evidence type="ECO:0000256" key="2">
    <source>
        <dbReference type="ARBA" id="ARBA00023125"/>
    </source>
</evidence>
<dbReference type="GO" id="GO:0016301">
    <property type="term" value="F:kinase activity"/>
    <property type="evidence" value="ECO:0007669"/>
    <property type="project" value="UniProtKB-KW"/>
</dbReference>
<keyword evidence="1" id="KW-0805">Transcription regulation</keyword>
<evidence type="ECO:0000313" key="7">
    <source>
        <dbReference type="Proteomes" id="UP000198838"/>
    </source>
</evidence>
<dbReference type="OrthoDB" id="9774616at2"/>
<dbReference type="EMBL" id="FOJY01000024">
    <property type="protein sequence ID" value="SFB35213.1"/>
    <property type="molecule type" value="Genomic_DNA"/>
</dbReference>
<keyword evidence="6" id="KW-0418">Kinase</keyword>
<evidence type="ECO:0000259" key="4">
    <source>
        <dbReference type="PROSITE" id="PS50042"/>
    </source>
</evidence>
<evidence type="ECO:0000256" key="1">
    <source>
        <dbReference type="ARBA" id="ARBA00023015"/>
    </source>
</evidence>
<sequence length="218" mass="24922">MKNEIQFYKNELFENIKNNDVDTLLGCIKSFKKEYKKGETIYLEEDKIYYLGIIISGSVHMLKSDIWGNSSLFTFFGPGELFGESFAVQKNISSSVIFKASQDTKVLFLAATNIIHTCPNACAFHAQISTNLFNLLGIKNQKFLDKIEILSKASIREKLLAYISQLSQEQNSRYVHSPLSRLSLADYLNVNRSAMSRELSKMRDEGIIDFDKDTFIIR</sequence>
<proteinExistence type="predicted"/>
<dbReference type="InterPro" id="IPR036390">
    <property type="entry name" value="WH_DNA-bd_sf"/>
</dbReference>
<gene>
    <name evidence="6" type="ORF">SAMN05216249_12411</name>
</gene>
<dbReference type="InterPro" id="IPR014710">
    <property type="entry name" value="RmlC-like_jellyroll"/>
</dbReference>
<dbReference type="InterPro" id="IPR018490">
    <property type="entry name" value="cNMP-bd_dom_sf"/>
</dbReference>
<dbReference type="SUPFAM" id="SSF46785">
    <property type="entry name" value="Winged helix' DNA-binding domain"/>
    <property type="match status" value="1"/>
</dbReference>
<keyword evidence="3" id="KW-0804">Transcription</keyword>
<evidence type="ECO:0000259" key="5">
    <source>
        <dbReference type="PROSITE" id="PS51063"/>
    </source>
</evidence>
<dbReference type="PROSITE" id="PS50042">
    <property type="entry name" value="CNMP_BINDING_3"/>
    <property type="match status" value="1"/>
</dbReference>
<evidence type="ECO:0000313" key="6">
    <source>
        <dbReference type="EMBL" id="SFB35213.1"/>
    </source>
</evidence>
<keyword evidence="2" id="KW-0238">DNA-binding</keyword>
<dbReference type="Proteomes" id="UP000198838">
    <property type="component" value="Unassembled WGS sequence"/>
</dbReference>
<dbReference type="InterPro" id="IPR000595">
    <property type="entry name" value="cNMP-bd_dom"/>
</dbReference>
<dbReference type="PROSITE" id="PS51063">
    <property type="entry name" value="HTH_CRP_2"/>
    <property type="match status" value="1"/>
</dbReference>